<feature type="region of interest" description="Disordered" evidence="1">
    <location>
        <begin position="1"/>
        <end position="53"/>
    </location>
</feature>
<proteinExistence type="predicted"/>
<organism evidence="2 3">
    <name type="scientific">Phytophthora megakarya</name>
    <dbReference type="NCBI Taxonomy" id="4795"/>
    <lineage>
        <taxon>Eukaryota</taxon>
        <taxon>Sar</taxon>
        <taxon>Stramenopiles</taxon>
        <taxon>Oomycota</taxon>
        <taxon>Peronosporomycetes</taxon>
        <taxon>Peronosporales</taxon>
        <taxon>Peronosporaceae</taxon>
        <taxon>Phytophthora</taxon>
    </lineage>
</organism>
<name>A0A225WMQ1_9STRA</name>
<accession>A0A225WMQ1</accession>
<feature type="compositionally biased region" description="Polar residues" evidence="1">
    <location>
        <begin position="105"/>
        <end position="117"/>
    </location>
</feature>
<comment type="caution">
    <text evidence="2">The sequence shown here is derived from an EMBL/GenBank/DDBJ whole genome shotgun (WGS) entry which is preliminary data.</text>
</comment>
<feature type="region of interest" description="Disordered" evidence="1">
    <location>
        <begin position="86"/>
        <end position="117"/>
    </location>
</feature>
<evidence type="ECO:0000313" key="3">
    <source>
        <dbReference type="Proteomes" id="UP000198211"/>
    </source>
</evidence>
<reference evidence="3" key="1">
    <citation type="submission" date="2017-03" db="EMBL/GenBank/DDBJ databases">
        <title>Phytopthora megakarya and P. palmivora, two closely related causual agents of cacao black pod achieved similar genome size and gene model numbers by different mechanisms.</title>
        <authorList>
            <person name="Ali S."/>
            <person name="Shao J."/>
            <person name="Larry D.J."/>
            <person name="Kronmiller B."/>
            <person name="Shen D."/>
            <person name="Strem M.D."/>
            <person name="Melnick R.L."/>
            <person name="Guiltinan M.J."/>
            <person name="Tyler B.M."/>
            <person name="Meinhardt L.W."/>
            <person name="Bailey B.A."/>
        </authorList>
    </citation>
    <scope>NUCLEOTIDE SEQUENCE [LARGE SCALE GENOMIC DNA]</scope>
    <source>
        <strain evidence="3">zdho120</strain>
    </source>
</reference>
<feature type="compositionally biased region" description="Polar residues" evidence="1">
    <location>
        <begin position="34"/>
        <end position="47"/>
    </location>
</feature>
<protein>
    <submittedName>
        <fullName evidence="2">Uncharacterized protein</fullName>
    </submittedName>
</protein>
<gene>
    <name evidence="2" type="ORF">PHMEG_0006907</name>
</gene>
<dbReference type="Proteomes" id="UP000198211">
    <property type="component" value="Unassembled WGS sequence"/>
</dbReference>
<keyword evidence="3" id="KW-1185">Reference proteome</keyword>
<evidence type="ECO:0000313" key="2">
    <source>
        <dbReference type="EMBL" id="OWZ18923.1"/>
    </source>
</evidence>
<dbReference type="AlphaFoldDB" id="A0A225WMQ1"/>
<sequence>MVRVSGSSGDSGFHRESQEDVKVKEEHREEVPTNAGSTEASLNTARFTDQRNLERITADRHEADLDQDPDHEEKLRIPLKASVAVTADLDENRDPHTTDQDTTKSKPNLFTKSAVPTRSSKKKRLLPAFLCRPSSARCLDGTPLTVRRYKTHVNDDNISAKSHKNLLNKNAAVVDVEMARQVVHGFRSAIRVPMQKTVNDRVKKYYISEKYTLLPPKFTWDFGYDEMEKYIGQIRLRVRAPARSTMRKLLALHYPHIRIRSKRSNVCDVCMIIVGDVCMIYGLFYVEAPLQNKLKLWLCILHKAREMRREYYIKFTTHIS</sequence>
<dbReference type="PANTHER" id="PTHR34415:SF1">
    <property type="entry name" value="INTEGRASE CATALYTIC DOMAIN-CONTAINING PROTEIN"/>
    <property type="match status" value="1"/>
</dbReference>
<evidence type="ECO:0000256" key="1">
    <source>
        <dbReference type="SAM" id="MobiDB-lite"/>
    </source>
</evidence>
<dbReference type="OrthoDB" id="127198at2759"/>
<dbReference type="EMBL" id="NBNE01000515">
    <property type="protein sequence ID" value="OWZ18923.1"/>
    <property type="molecule type" value="Genomic_DNA"/>
</dbReference>
<feature type="compositionally biased region" description="Basic and acidic residues" evidence="1">
    <location>
        <begin position="12"/>
        <end position="31"/>
    </location>
</feature>
<feature type="compositionally biased region" description="Polar residues" evidence="1">
    <location>
        <begin position="1"/>
        <end position="10"/>
    </location>
</feature>
<dbReference type="PANTHER" id="PTHR34415">
    <property type="entry name" value="INTEGRASE CATALYTIC DOMAIN-CONTAINING PROTEIN"/>
    <property type="match status" value="1"/>
</dbReference>
<feature type="compositionally biased region" description="Basic and acidic residues" evidence="1">
    <location>
        <begin position="90"/>
        <end position="104"/>
    </location>
</feature>